<feature type="domain" description="FMN-binding" evidence="2">
    <location>
        <begin position="61"/>
        <end position="138"/>
    </location>
</feature>
<gene>
    <name evidence="3" type="ORF">GCM10023235_52820</name>
</gene>
<reference evidence="4" key="1">
    <citation type="journal article" date="2019" name="Int. J. Syst. Evol. Microbiol.">
        <title>The Global Catalogue of Microorganisms (GCM) 10K type strain sequencing project: providing services to taxonomists for standard genome sequencing and annotation.</title>
        <authorList>
            <consortium name="The Broad Institute Genomics Platform"/>
            <consortium name="The Broad Institute Genome Sequencing Center for Infectious Disease"/>
            <person name="Wu L."/>
            <person name="Ma J."/>
        </authorList>
    </citation>
    <scope>NUCLEOTIDE SEQUENCE [LARGE SCALE GENOMIC DNA]</scope>
    <source>
        <strain evidence="4">JCM 13006</strain>
    </source>
</reference>
<organism evidence="3 4">
    <name type="scientific">Kitasatospora terrestris</name>
    <dbReference type="NCBI Taxonomy" id="258051"/>
    <lineage>
        <taxon>Bacteria</taxon>
        <taxon>Bacillati</taxon>
        <taxon>Actinomycetota</taxon>
        <taxon>Actinomycetes</taxon>
        <taxon>Kitasatosporales</taxon>
        <taxon>Streptomycetaceae</taxon>
        <taxon>Kitasatospora</taxon>
    </lineage>
</organism>
<dbReference type="SMART" id="SM00900">
    <property type="entry name" value="FMN_bind"/>
    <property type="match status" value="1"/>
</dbReference>
<feature type="region of interest" description="Disordered" evidence="1">
    <location>
        <begin position="28"/>
        <end position="59"/>
    </location>
</feature>
<evidence type="ECO:0000259" key="2">
    <source>
        <dbReference type="SMART" id="SM00900"/>
    </source>
</evidence>
<accession>A0ABP9E3X4</accession>
<evidence type="ECO:0000313" key="3">
    <source>
        <dbReference type="EMBL" id="GAA4867675.1"/>
    </source>
</evidence>
<dbReference type="EMBL" id="BAABIS010000001">
    <property type="protein sequence ID" value="GAA4867675.1"/>
    <property type="molecule type" value="Genomic_DNA"/>
</dbReference>
<protein>
    <recommendedName>
        <fullName evidence="2">FMN-binding domain-containing protein</fullName>
    </recommendedName>
</protein>
<sequence length="142" mass="14440">MRRAVVTTTATAAGVVLLLSLKPHDGGSGPVQAVGTGPENGGSAAPASTGRSVTGDAANTRYGPVQVKVTLDGTRITGIDVVQYPSHDRRDQEINSYALPLLNQEAIAAQSADIDVVSGATYTSDGYTESLQSALDKAGAGR</sequence>
<dbReference type="RefSeq" id="WP_345699361.1">
    <property type="nucleotide sequence ID" value="NZ_BAABIS010000001.1"/>
</dbReference>
<dbReference type="Gene3D" id="3.90.1010.20">
    <property type="match status" value="1"/>
</dbReference>
<evidence type="ECO:0000313" key="4">
    <source>
        <dbReference type="Proteomes" id="UP001501752"/>
    </source>
</evidence>
<dbReference type="Pfam" id="PF04205">
    <property type="entry name" value="FMN_bind"/>
    <property type="match status" value="1"/>
</dbReference>
<dbReference type="InterPro" id="IPR007329">
    <property type="entry name" value="FMN-bd"/>
</dbReference>
<comment type="caution">
    <text evidence="3">The sequence shown here is derived from an EMBL/GenBank/DDBJ whole genome shotgun (WGS) entry which is preliminary data.</text>
</comment>
<proteinExistence type="predicted"/>
<keyword evidence="4" id="KW-1185">Reference proteome</keyword>
<dbReference type="Proteomes" id="UP001501752">
    <property type="component" value="Unassembled WGS sequence"/>
</dbReference>
<name>A0ABP9E3X4_9ACTN</name>
<evidence type="ECO:0000256" key="1">
    <source>
        <dbReference type="SAM" id="MobiDB-lite"/>
    </source>
</evidence>